<dbReference type="PANTHER" id="PTHR45875">
    <property type="entry name" value="METHYLTRANSFERASE N6AMT1"/>
    <property type="match status" value="1"/>
</dbReference>
<evidence type="ECO:0000256" key="2">
    <source>
        <dbReference type="ARBA" id="ARBA00022603"/>
    </source>
</evidence>
<reference evidence="5 6" key="1">
    <citation type="journal article" date="2010" name="Nature">
        <title>The Ectocarpus genome and the independent evolution of multicellularity in brown algae.</title>
        <authorList>
            <person name="Cock J.M."/>
            <person name="Sterck L."/>
            <person name="Rouze P."/>
            <person name="Scornet D."/>
            <person name="Allen A.E."/>
            <person name="Amoutzias G."/>
            <person name="Anthouard V."/>
            <person name="Artiguenave F."/>
            <person name="Aury J.M."/>
            <person name="Badger J.H."/>
            <person name="Beszteri B."/>
            <person name="Billiau K."/>
            <person name="Bonnet E."/>
            <person name="Bothwell J.H."/>
            <person name="Bowler C."/>
            <person name="Boyen C."/>
            <person name="Brownlee C."/>
            <person name="Carrano C.J."/>
            <person name="Charrier B."/>
            <person name="Cho G.Y."/>
            <person name="Coelho S.M."/>
            <person name="Collen J."/>
            <person name="Corre E."/>
            <person name="Da Silva C."/>
            <person name="Delage L."/>
            <person name="Delaroque N."/>
            <person name="Dittami S.M."/>
            <person name="Doulbeau S."/>
            <person name="Elias M."/>
            <person name="Farnham G."/>
            <person name="Gachon C.M."/>
            <person name="Gschloessl B."/>
            <person name="Heesch S."/>
            <person name="Jabbari K."/>
            <person name="Jubin C."/>
            <person name="Kawai H."/>
            <person name="Kimura K."/>
            <person name="Kloareg B."/>
            <person name="Kupper F.C."/>
            <person name="Lang D."/>
            <person name="Le Bail A."/>
            <person name="Leblanc C."/>
            <person name="Lerouge P."/>
            <person name="Lohr M."/>
            <person name="Lopez P.J."/>
            <person name="Martens C."/>
            <person name="Maumus F."/>
            <person name="Michel G."/>
            <person name="Miranda-Saavedra D."/>
            <person name="Morales J."/>
            <person name="Moreau H."/>
            <person name="Motomura T."/>
            <person name="Nagasato C."/>
            <person name="Napoli C.A."/>
            <person name="Nelson D.R."/>
            <person name="Nyvall-Collen P."/>
            <person name="Peters A.F."/>
            <person name="Pommier C."/>
            <person name="Potin P."/>
            <person name="Poulain J."/>
            <person name="Quesneville H."/>
            <person name="Read B."/>
            <person name="Rensing S.A."/>
            <person name="Ritter A."/>
            <person name="Rousvoal S."/>
            <person name="Samanta M."/>
            <person name="Samson G."/>
            <person name="Schroeder D.C."/>
            <person name="Segurens B."/>
            <person name="Strittmatter M."/>
            <person name="Tonon T."/>
            <person name="Tregear J.W."/>
            <person name="Valentin K."/>
            <person name="von Dassow P."/>
            <person name="Yamagishi T."/>
            <person name="Van de Peer Y."/>
            <person name="Wincker P."/>
        </authorList>
    </citation>
    <scope>NUCLEOTIDE SEQUENCE [LARGE SCALE GENOMIC DNA]</scope>
    <source>
        <strain evidence="6">Ec32 / CCAP1310/4</strain>
    </source>
</reference>
<dbReference type="GO" id="GO:0008757">
    <property type="term" value="F:S-adenosylmethionine-dependent methyltransferase activity"/>
    <property type="evidence" value="ECO:0007669"/>
    <property type="project" value="TreeGrafter"/>
</dbReference>
<dbReference type="OrthoDB" id="406152at2759"/>
<evidence type="ECO:0000313" key="6">
    <source>
        <dbReference type="Proteomes" id="UP000002630"/>
    </source>
</evidence>
<dbReference type="PANTHER" id="PTHR45875:SF1">
    <property type="entry name" value="METHYLTRANSFERASE N6AMT1"/>
    <property type="match status" value="1"/>
</dbReference>
<evidence type="ECO:0000256" key="1">
    <source>
        <dbReference type="ARBA" id="ARBA00006149"/>
    </source>
</evidence>
<dbReference type="Gene3D" id="3.40.50.150">
    <property type="entry name" value="Vaccinia Virus protein VP39"/>
    <property type="match status" value="1"/>
</dbReference>
<dbReference type="PROSITE" id="PS00092">
    <property type="entry name" value="N6_MTASE"/>
    <property type="match status" value="1"/>
</dbReference>
<evidence type="ECO:0000256" key="4">
    <source>
        <dbReference type="ARBA" id="ARBA00022691"/>
    </source>
</evidence>
<protein>
    <recommendedName>
        <fullName evidence="7">Methyltransferase small domain-containing protein</fullName>
    </recommendedName>
</protein>
<sequence>MAAEINPRAAAACVLTAKANNVEPFEVVCCDLDICMRDRLRGLVDVLLFNPPYVPTPPEEVGSKYAAAQGGK</sequence>
<dbReference type="SUPFAM" id="SSF53335">
    <property type="entry name" value="S-adenosyl-L-methionine-dependent methyltransferases"/>
    <property type="match status" value="1"/>
</dbReference>
<dbReference type="GO" id="GO:0035657">
    <property type="term" value="C:eRF1 methyltransferase complex"/>
    <property type="evidence" value="ECO:0007669"/>
    <property type="project" value="TreeGrafter"/>
</dbReference>
<keyword evidence="3" id="KW-0808">Transferase</keyword>
<dbReference type="GO" id="GO:0003676">
    <property type="term" value="F:nucleic acid binding"/>
    <property type="evidence" value="ECO:0007669"/>
    <property type="project" value="InterPro"/>
</dbReference>
<dbReference type="EMBL" id="FN649743">
    <property type="protein sequence ID" value="CBJ26779.1"/>
    <property type="molecule type" value="Genomic_DNA"/>
</dbReference>
<dbReference type="STRING" id="2880.D7G1H1"/>
<dbReference type="EMBL" id="FN648652">
    <property type="protein sequence ID" value="CBJ26779.1"/>
    <property type="molecule type" value="Genomic_DNA"/>
</dbReference>
<keyword evidence="2" id="KW-0489">Methyltransferase</keyword>
<comment type="similarity">
    <text evidence="1">Belongs to the eukaryotic/archaeal PrmC-related family.</text>
</comment>
<dbReference type="InterPro" id="IPR052190">
    <property type="entry name" value="Euk-Arch_PrmC-MTase"/>
</dbReference>
<dbReference type="InterPro" id="IPR029063">
    <property type="entry name" value="SAM-dependent_MTases_sf"/>
</dbReference>
<accession>D7G1H1</accession>
<gene>
    <name evidence="5" type="ORF">Esi_0045_0045</name>
</gene>
<evidence type="ECO:0000313" key="5">
    <source>
        <dbReference type="EMBL" id="CBJ26779.1"/>
    </source>
</evidence>
<keyword evidence="6" id="KW-1185">Reference proteome</keyword>
<dbReference type="InterPro" id="IPR002052">
    <property type="entry name" value="DNA_methylase_N6_adenine_CS"/>
</dbReference>
<evidence type="ECO:0000256" key="3">
    <source>
        <dbReference type="ARBA" id="ARBA00022679"/>
    </source>
</evidence>
<dbReference type="InParanoid" id="D7G1H1"/>
<name>D7G1H1_ECTSI</name>
<dbReference type="Proteomes" id="UP000002630">
    <property type="component" value="Linkage Group LG18"/>
</dbReference>
<dbReference type="GO" id="GO:0008276">
    <property type="term" value="F:protein methyltransferase activity"/>
    <property type="evidence" value="ECO:0007669"/>
    <property type="project" value="TreeGrafter"/>
</dbReference>
<keyword evidence="4" id="KW-0949">S-adenosyl-L-methionine</keyword>
<dbReference type="GO" id="GO:0032259">
    <property type="term" value="P:methylation"/>
    <property type="evidence" value="ECO:0007669"/>
    <property type="project" value="UniProtKB-KW"/>
</dbReference>
<proteinExistence type="inferred from homology"/>
<evidence type="ECO:0008006" key="7">
    <source>
        <dbReference type="Google" id="ProtNLM"/>
    </source>
</evidence>
<organism evidence="5 6">
    <name type="scientific">Ectocarpus siliculosus</name>
    <name type="common">Brown alga</name>
    <name type="synonym">Conferva siliculosa</name>
    <dbReference type="NCBI Taxonomy" id="2880"/>
    <lineage>
        <taxon>Eukaryota</taxon>
        <taxon>Sar</taxon>
        <taxon>Stramenopiles</taxon>
        <taxon>Ochrophyta</taxon>
        <taxon>PX clade</taxon>
        <taxon>Phaeophyceae</taxon>
        <taxon>Ectocarpales</taxon>
        <taxon>Ectocarpaceae</taxon>
        <taxon>Ectocarpus</taxon>
    </lineage>
</organism>
<dbReference type="AlphaFoldDB" id="D7G1H1"/>